<dbReference type="GO" id="GO:0008170">
    <property type="term" value="F:N-methyltransferase activity"/>
    <property type="evidence" value="ECO:0007669"/>
    <property type="project" value="UniProtKB-ARBA"/>
</dbReference>
<dbReference type="InterPro" id="IPR046977">
    <property type="entry name" value="RsmC/RlmG"/>
</dbReference>
<dbReference type="GO" id="GO:0006364">
    <property type="term" value="P:rRNA processing"/>
    <property type="evidence" value="ECO:0007669"/>
    <property type="project" value="UniProtKB-KW"/>
</dbReference>
<dbReference type="Pfam" id="PF05175">
    <property type="entry name" value="MTS"/>
    <property type="match status" value="1"/>
</dbReference>
<dbReference type="InterPro" id="IPR007848">
    <property type="entry name" value="Small_mtfrase_dom"/>
</dbReference>
<dbReference type="PANTHER" id="PTHR47816">
    <property type="entry name" value="RIBOSOMAL RNA SMALL SUBUNIT METHYLTRANSFERASE C"/>
    <property type="match status" value="1"/>
</dbReference>
<protein>
    <submittedName>
        <fullName evidence="7">Class I SAM-dependent methyltransferase</fullName>
    </submittedName>
</protein>
<keyword evidence="4" id="KW-0808">Transferase</keyword>
<keyword evidence="5" id="KW-0949">S-adenosyl-L-methionine</keyword>
<dbReference type="InterPro" id="IPR029063">
    <property type="entry name" value="SAM-dependent_MTases_sf"/>
</dbReference>
<dbReference type="GO" id="GO:0008757">
    <property type="term" value="F:S-adenosylmethionine-dependent methyltransferase activity"/>
    <property type="evidence" value="ECO:0007669"/>
    <property type="project" value="InterPro"/>
</dbReference>
<name>A0A8J6YQH4_9RHOB</name>
<feature type="domain" description="Methyltransferase small" evidence="6">
    <location>
        <begin position="159"/>
        <end position="320"/>
    </location>
</feature>
<dbReference type="Proteomes" id="UP000609121">
    <property type="component" value="Unassembled WGS sequence"/>
</dbReference>
<reference evidence="7" key="1">
    <citation type="submission" date="2020-09" db="EMBL/GenBank/DDBJ databases">
        <title>A novel bacterium of genus Mangrovicoccus, isolated from South China Sea.</title>
        <authorList>
            <person name="Huang H."/>
            <person name="Mo K."/>
            <person name="Hu Y."/>
        </authorList>
    </citation>
    <scope>NUCLEOTIDE SEQUENCE</scope>
    <source>
        <strain evidence="7">HB182678</strain>
    </source>
</reference>
<dbReference type="EMBL" id="JACVXA010000011">
    <property type="protein sequence ID" value="MBE3637683.1"/>
    <property type="molecule type" value="Genomic_DNA"/>
</dbReference>
<organism evidence="7 8">
    <name type="scientific">Mangrovicoccus algicola</name>
    <dbReference type="NCBI Taxonomy" id="2771008"/>
    <lineage>
        <taxon>Bacteria</taxon>
        <taxon>Pseudomonadati</taxon>
        <taxon>Pseudomonadota</taxon>
        <taxon>Alphaproteobacteria</taxon>
        <taxon>Rhodobacterales</taxon>
        <taxon>Paracoccaceae</taxon>
        <taxon>Mangrovicoccus</taxon>
    </lineage>
</organism>
<dbReference type="SUPFAM" id="SSF53335">
    <property type="entry name" value="S-adenosyl-L-methionine-dependent methyltransferases"/>
    <property type="match status" value="1"/>
</dbReference>
<gene>
    <name evidence="7" type="ORF">ICN82_05610</name>
</gene>
<accession>A0A8J6YQH4</accession>
<keyword evidence="8" id="KW-1185">Reference proteome</keyword>
<comment type="caution">
    <text evidence="7">The sequence shown here is derived from an EMBL/GenBank/DDBJ whole genome shotgun (WGS) entry which is preliminary data.</text>
</comment>
<keyword evidence="3 7" id="KW-0489">Methyltransferase</keyword>
<keyword evidence="2" id="KW-0698">rRNA processing</keyword>
<dbReference type="PROSITE" id="PS00092">
    <property type="entry name" value="N6_MTASE"/>
    <property type="match status" value="1"/>
</dbReference>
<dbReference type="RefSeq" id="WP_193180595.1">
    <property type="nucleotide sequence ID" value="NZ_JACVXA010000011.1"/>
</dbReference>
<sequence length="335" mass="35711">MLKRISLALETGAAPMPASGRIAVFDPPAAPLLPGIDPARIEVVSASARLHADCARAGISAVEQPRGSYAAALVCLDRSRPAARLQIATAVAALPEGAPILVDGQKTDGVDPAMKDCRARVEISDSYVKSHGRLFWFAAAPVFGDWAALAADWPAVEGFRTAPGVFSADGVDPGSLLLARTLPVLKGAGADLGAGWGYLSAAVLKNDAVTRLHLVEEDGRALRAARANLDDPRARFHWADATAWQEPEGMEFVISNPPFHARRETSPDLGRAFIAAAARMLARHGRLWMVANRHLPYEAELAARFGSVREVVAQSGYKVIEAGLPKSVRDPRRRA</sequence>
<evidence type="ECO:0000256" key="2">
    <source>
        <dbReference type="ARBA" id="ARBA00022552"/>
    </source>
</evidence>
<evidence type="ECO:0000313" key="7">
    <source>
        <dbReference type="EMBL" id="MBE3637683.1"/>
    </source>
</evidence>
<dbReference type="Gene3D" id="3.40.50.150">
    <property type="entry name" value="Vaccinia Virus protein VP39"/>
    <property type="match status" value="2"/>
</dbReference>
<dbReference type="PANTHER" id="PTHR47816:SF4">
    <property type="entry name" value="RIBOSOMAL RNA SMALL SUBUNIT METHYLTRANSFERASE C"/>
    <property type="match status" value="1"/>
</dbReference>
<dbReference type="GO" id="GO:0003676">
    <property type="term" value="F:nucleic acid binding"/>
    <property type="evidence" value="ECO:0007669"/>
    <property type="project" value="InterPro"/>
</dbReference>
<dbReference type="CDD" id="cd02440">
    <property type="entry name" value="AdoMet_MTases"/>
    <property type="match status" value="1"/>
</dbReference>
<keyword evidence="1" id="KW-0963">Cytoplasm</keyword>
<evidence type="ECO:0000256" key="1">
    <source>
        <dbReference type="ARBA" id="ARBA00022490"/>
    </source>
</evidence>
<dbReference type="AlphaFoldDB" id="A0A8J6YQH4"/>
<evidence type="ECO:0000256" key="5">
    <source>
        <dbReference type="ARBA" id="ARBA00022691"/>
    </source>
</evidence>
<evidence type="ECO:0000313" key="8">
    <source>
        <dbReference type="Proteomes" id="UP000609121"/>
    </source>
</evidence>
<evidence type="ECO:0000256" key="3">
    <source>
        <dbReference type="ARBA" id="ARBA00022603"/>
    </source>
</evidence>
<proteinExistence type="predicted"/>
<evidence type="ECO:0000256" key="4">
    <source>
        <dbReference type="ARBA" id="ARBA00022679"/>
    </source>
</evidence>
<dbReference type="InterPro" id="IPR002052">
    <property type="entry name" value="DNA_methylase_N6_adenine_CS"/>
</dbReference>
<evidence type="ECO:0000259" key="6">
    <source>
        <dbReference type="Pfam" id="PF05175"/>
    </source>
</evidence>
<dbReference type="GO" id="GO:0032259">
    <property type="term" value="P:methylation"/>
    <property type="evidence" value="ECO:0007669"/>
    <property type="project" value="UniProtKB-KW"/>
</dbReference>